<evidence type="ECO:0000256" key="2">
    <source>
        <dbReference type="ARBA" id="ARBA00008054"/>
    </source>
</evidence>
<evidence type="ECO:0000256" key="1">
    <source>
        <dbReference type="ARBA" id="ARBA00004479"/>
    </source>
</evidence>
<feature type="repeat" description="FG-GAP" evidence="12">
    <location>
        <begin position="332"/>
        <end position="389"/>
    </location>
</feature>
<dbReference type="PROSITE" id="PS51470">
    <property type="entry name" value="FG_GAP"/>
    <property type="match status" value="4"/>
</dbReference>
<dbReference type="InterPro" id="IPR032695">
    <property type="entry name" value="Integrin_dom_sf"/>
</dbReference>
<dbReference type="Gene3D" id="2.60.40.1530">
    <property type="entry name" value="ntegrin, alpha v. Chain A, domain 4"/>
    <property type="match status" value="1"/>
</dbReference>
<dbReference type="InterPro" id="IPR048286">
    <property type="entry name" value="Integrin_alpha_Ig-like_3"/>
</dbReference>
<dbReference type="Pfam" id="PF20805">
    <property type="entry name" value="Integrin_A_Ig_2"/>
    <property type="match status" value="1"/>
</dbReference>
<dbReference type="GO" id="GO:0008305">
    <property type="term" value="C:integrin complex"/>
    <property type="evidence" value="ECO:0007669"/>
    <property type="project" value="InterPro"/>
</dbReference>
<comment type="subcellular location">
    <subcellularLocation>
        <location evidence="1 13">Membrane</location>
        <topology evidence="1 13">Single-pass type I membrane protein</topology>
    </subcellularLocation>
</comment>
<evidence type="ECO:0000256" key="8">
    <source>
        <dbReference type="ARBA" id="ARBA00023037"/>
    </source>
</evidence>
<dbReference type="InterPro" id="IPR018184">
    <property type="entry name" value="Integrin_alpha_C_CS"/>
</dbReference>
<evidence type="ECO:0000256" key="4">
    <source>
        <dbReference type="ARBA" id="ARBA00022729"/>
    </source>
</evidence>
<feature type="repeat" description="FG-GAP" evidence="12">
    <location>
        <begin position="398"/>
        <end position="470"/>
    </location>
</feature>
<feature type="chain" id="PRO_5001426294" evidence="13">
    <location>
        <begin position="19"/>
        <end position="1021"/>
    </location>
</feature>
<dbReference type="GO" id="GO:0007229">
    <property type="term" value="P:integrin-mediated signaling pathway"/>
    <property type="evidence" value="ECO:0007669"/>
    <property type="project" value="UniProtKB-KW"/>
</dbReference>
<keyword evidence="11" id="KW-0325">Glycoprotein</keyword>
<dbReference type="InterPro" id="IPR013519">
    <property type="entry name" value="Int_alpha_beta-p"/>
</dbReference>
<dbReference type="EMBL" id="AF308651">
    <property type="protein sequence ID" value="AAG25993.1"/>
    <property type="molecule type" value="mRNA"/>
</dbReference>
<dbReference type="SUPFAM" id="SSF69179">
    <property type="entry name" value="Integrin domains"/>
    <property type="match status" value="3"/>
</dbReference>
<dbReference type="PRINTS" id="PR01185">
    <property type="entry name" value="INTEGRINA"/>
</dbReference>
<feature type="domain" description="Integrin alpha first immunoglubulin-like" evidence="14">
    <location>
        <begin position="455"/>
        <end position="600"/>
    </location>
</feature>
<dbReference type="SMART" id="SM00191">
    <property type="entry name" value="Int_alpha"/>
    <property type="match status" value="5"/>
</dbReference>
<dbReference type="GO" id="GO:0033627">
    <property type="term" value="P:cell adhesion mediated by integrin"/>
    <property type="evidence" value="ECO:0007669"/>
    <property type="project" value="TreeGrafter"/>
</dbReference>
<keyword evidence="10 13" id="KW-0675">Receptor</keyword>
<feature type="signal peptide" evidence="13">
    <location>
        <begin position="1"/>
        <end position="18"/>
    </location>
</feature>
<evidence type="ECO:0000259" key="14">
    <source>
        <dbReference type="Pfam" id="PF08441"/>
    </source>
</evidence>
<comment type="similarity">
    <text evidence="2 13">Belongs to the integrin alpha chain family.</text>
</comment>
<dbReference type="InterPro" id="IPR013517">
    <property type="entry name" value="FG-GAP"/>
</dbReference>
<evidence type="ECO:0000256" key="10">
    <source>
        <dbReference type="ARBA" id="ARBA00023170"/>
    </source>
</evidence>
<gene>
    <name evidence="17" type="primary">IntA</name>
</gene>
<sequence>MGLTIFINLLLAVNIVLGFNVDTKSPLYYSNNEPGSFFGYSAAFNLYYKSVIVGAPLSKQSNIGSGGAAYQCSYSSTDPKVCTVMANADVKKGEGDDLTNQWFGATVSSDDRNTLVCAPRFANNGADGKEYYLLGKCVNVIESTNFAWKPCAARHCQAGFSAGYYGDNPQTAKIVSNVVSGVPTYSLSDNKQFEGRIALAPGGGGNTAFTNNKHLNYSDYMGYAVTSGKFSKDKNTLVVVGGSPRGNELAGKVIMYKADATSGYPVFSTVIQDPSKKTGTYFGSALAAVAIEKAKEYSDLVIGAPYYSEDAMNAGAVYVYKNSQQDTLELKQTLYGDKTRGGLFGYSVVSVGDLNSDSFNDVAVGAPWGGPDGKGAVYLYYGTAGDEPFLLKQKLYPKDLGGPSAGSLDGFGFSIAEFFEYSTRYARNVNDIDRNGYPDLAIGAYRSNQLVLFKSRPVISVKNNIDYDRNLKIDLYSNTNMCINPADGKKYKCIKKFDVCFTIITPGDKGDVTFTVDIDKETTGGKRGFVVEGTQQKSVFSGVVTEIAQVAKCQPYTIYLRNNTKDVFREMIIKISWTLKQPTNCQDNLCPITNQMSQLTNLVRIPYIKGCSDDGNPECNSDLSIVMQKQLAGDFKTIQVGITKTLNIVAKITNKMENAFINTLKIVYPKEVNPNKVVIKDFAGTPVWDPDSTKDGNEKTFSVTLASPIGPNKHTTVTVEFGIASVAKGTKKLTFIGRIETLSVEMVPADNVYTLEIPVSLLANLTVTGNVEPEQLKWNKDASPKDVGAEIIHTFYFQNLGPSTVDTSDVVIQFPERFDGSVMFNIFKADLKGTDKSRSVGTCTYGKLNTLGLNVTTEEVGGVNSTAKKLRARRAADTIPQLGCGGSIKCREIKCTLGLLQKGAGATVKITSSLVDYTFQQLIKDSSTINVQAKFTSTAVDKPKTAPPDTVVIGFTAISPNLTKEGESSTVEWWIIFICILVAILIIAVIVFIMYKKGFFKRKKMGEDEEEEELRKGDPEE</sequence>
<feature type="domain" description="Integrin alpha second immunoglobulin-like" evidence="15">
    <location>
        <begin position="618"/>
        <end position="759"/>
    </location>
</feature>
<evidence type="ECO:0000256" key="5">
    <source>
        <dbReference type="ARBA" id="ARBA00022737"/>
    </source>
</evidence>
<keyword evidence="8 13" id="KW-0401">Integrin</keyword>
<dbReference type="Pfam" id="PF08441">
    <property type="entry name" value="Integrin_A_Ig_1"/>
    <property type="match status" value="1"/>
</dbReference>
<reference evidence="17" key="1">
    <citation type="submission" date="2000-09" db="EMBL/GenBank/DDBJ databases">
        <authorList>
            <person name="Reber-Mueller S."/>
            <person name="Studer R."/>
            <person name="Mueller P."/>
            <person name="Yanze N."/>
            <person name="Schmid V."/>
        </authorList>
    </citation>
    <scope>NUCLEOTIDE SEQUENCE</scope>
</reference>
<organism evidence="17">
    <name type="scientific">Podocoryna carnea</name>
    <name type="common">Hydrozoan</name>
    <dbReference type="NCBI Taxonomy" id="6096"/>
    <lineage>
        <taxon>Eukaryota</taxon>
        <taxon>Metazoa</taxon>
        <taxon>Cnidaria</taxon>
        <taxon>Hydrozoa</taxon>
        <taxon>Hydroidolina</taxon>
        <taxon>Anthoathecata</taxon>
        <taxon>Filifera</taxon>
        <taxon>Hydractiniidae</taxon>
        <taxon>Podocoryna</taxon>
    </lineage>
</organism>
<name>Q9GSF4_PODCA</name>
<dbReference type="SUPFAM" id="SSF69318">
    <property type="entry name" value="Integrin alpha N-terminal domain"/>
    <property type="match status" value="1"/>
</dbReference>
<evidence type="ECO:0000256" key="3">
    <source>
        <dbReference type="ARBA" id="ARBA00022692"/>
    </source>
</evidence>
<keyword evidence="4 13" id="KW-0732">Signal</keyword>
<keyword evidence="9 13" id="KW-0472">Membrane</keyword>
<dbReference type="InterPro" id="IPR000413">
    <property type="entry name" value="Integrin_alpha"/>
</dbReference>
<keyword evidence="5" id="KW-0677">Repeat</keyword>
<feature type="repeat" description="FG-GAP" evidence="12">
    <location>
        <begin position="268"/>
        <end position="329"/>
    </location>
</feature>
<dbReference type="GO" id="GO:0007160">
    <property type="term" value="P:cell-matrix adhesion"/>
    <property type="evidence" value="ECO:0007669"/>
    <property type="project" value="TreeGrafter"/>
</dbReference>
<evidence type="ECO:0000256" key="12">
    <source>
        <dbReference type="PROSITE-ProRule" id="PRU00803"/>
    </source>
</evidence>
<feature type="transmembrane region" description="Helical" evidence="13">
    <location>
        <begin position="973"/>
        <end position="995"/>
    </location>
</feature>
<dbReference type="GO" id="GO:0009897">
    <property type="term" value="C:external side of plasma membrane"/>
    <property type="evidence" value="ECO:0007669"/>
    <property type="project" value="TreeGrafter"/>
</dbReference>
<dbReference type="InterPro" id="IPR013649">
    <property type="entry name" value="Integrin_alpha_Ig-like_1"/>
</dbReference>
<dbReference type="PROSITE" id="PS00242">
    <property type="entry name" value="INTEGRIN_ALPHA"/>
    <property type="match status" value="1"/>
</dbReference>
<keyword evidence="7 13" id="KW-1133">Transmembrane helix</keyword>
<dbReference type="Gene3D" id="2.60.40.1510">
    <property type="entry name" value="ntegrin, alpha v. Chain A, domain 3"/>
    <property type="match status" value="1"/>
</dbReference>
<evidence type="ECO:0000256" key="11">
    <source>
        <dbReference type="ARBA" id="ARBA00023180"/>
    </source>
</evidence>
<dbReference type="Pfam" id="PF01839">
    <property type="entry name" value="FG-GAP"/>
    <property type="match status" value="1"/>
</dbReference>
<evidence type="ECO:0000256" key="6">
    <source>
        <dbReference type="ARBA" id="ARBA00022889"/>
    </source>
</evidence>
<proteinExistence type="evidence at transcript level"/>
<dbReference type="Gene3D" id="2.60.40.1460">
    <property type="entry name" value="Integrin domains. Chain A, domain 2"/>
    <property type="match status" value="1"/>
</dbReference>
<dbReference type="Pfam" id="PF20806">
    <property type="entry name" value="Integrin_A_Ig_3"/>
    <property type="match status" value="1"/>
</dbReference>
<dbReference type="PANTHER" id="PTHR23220">
    <property type="entry name" value="INTEGRIN ALPHA"/>
    <property type="match status" value="1"/>
</dbReference>
<protein>
    <submittedName>
        <fullName evidence="17">Integrin alpha chain</fullName>
    </submittedName>
</protein>
<evidence type="ECO:0000259" key="15">
    <source>
        <dbReference type="Pfam" id="PF20805"/>
    </source>
</evidence>
<dbReference type="InterPro" id="IPR048285">
    <property type="entry name" value="Integrin_alpha_Ig-like_2"/>
</dbReference>
<feature type="domain" description="Integrin alpha third immunoglobulin-like" evidence="16">
    <location>
        <begin position="767"/>
        <end position="936"/>
    </location>
</feature>
<dbReference type="InterPro" id="IPR028994">
    <property type="entry name" value="Integrin_alpha_N"/>
</dbReference>
<accession>Q9GSF4</accession>
<dbReference type="Gene3D" id="1.20.5.930">
    <property type="entry name" value="Bicelle-embedded integrin alpha(iib) transmembrane segment"/>
    <property type="match status" value="1"/>
</dbReference>
<dbReference type="PANTHER" id="PTHR23220:SF122">
    <property type="entry name" value="INTEGRIN ALPHA-PS1"/>
    <property type="match status" value="1"/>
</dbReference>
<dbReference type="AlphaFoldDB" id="Q9GSF4"/>
<dbReference type="GO" id="GO:0005178">
    <property type="term" value="F:integrin binding"/>
    <property type="evidence" value="ECO:0007669"/>
    <property type="project" value="TreeGrafter"/>
</dbReference>
<dbReference type="GO" id="GO:0098609">
    <property type="term" value="P:cell-cell adhesion"/>
    <property type="evidence" value="ECO:0007669"/>
    <property type="project" value="TreeGrafter"/>
</dbReference>
<dbReference type="Gene3D" id="2.130.10.130">
    <property type="entry name" value="Integrin alpha, N-terminal"/>
    <property type="match status" value="1"/>
</dbReference>
<evidence type="ECO:0000256" key="13">
    <source>
        <dbReference type="RuleBase" id="RU003762"/>
    </source>
</evidence>
<reference evidence="17" key="2">
    <citation type="journal article" date="2001" name="Cell Biol. Int.">
        <title>Integrin and talin in the jellyfish Podocoryne carnea.</title>
        <authorList>
            <person name="Reber-Muller S."/>
            <person name="Studer R."/>
            <person name="Muller P."/>
            <person name="Yanze N."/>
            <person name="Schmid V."/>
        </authorList>
    </citation>
    <scope>NUCLEOTIDE SEQUENCE</scope>
</reference>
<feature type="repeat" description="FG-GAP" evidence="12">
    <location>
        <begin position="24"/>
        <end position="81"/>
    </location>
</feature>
<evidence type="ECO:0000259" key="16">
    <source>
        <dbReference type="Pfam" id="PF20806"/>
    </source>
</evidence>
<evidence type="ECO:0000313" key="17">
    <source>
        <dbReference type="EMBL" id="AAG25993.1"/>
    </source>
</evidence>
<evidence type="ECO:0000256" key="7">
    <source>
        <dbReference type="ARBA" id="ARBA00022989"/>
    </source>
</evidence>
<keyword evidence="6 13" id="KW-0130">Cell adhesion</keyword>
<evidence type="ECO:0000256" key="9">
    <source>
        <dbReference type="ARBA" id="ARBA00023136"/>
    </source>
</evidence>
<keyword evidence="3 13" id="KW-0812">Transmembrane</keyword>